<evidence type="ECO:0000256" key="2">
    <source>
        <dbReference type="ARBA" id="ARBA00022723"/>
    </source>
</evidence>
<protein>
    <recommendedName>
        <fullName evidence="9">C2H2 AKAP95-type domain-containing protein</fullName>
    </recommendedName>
</protein>
<dbReference type="PROSITE" id="PS51799">
    <property type="entry name" value="ZF_C2H2_AKAP95"/>
    <property type="match status" value="2"/>
</dbReference>
<dbReference type="OrthoDB" id="8923935at2759"/>
<feature type="compositionally biased region" description="Basic and acidic residues" evidence="8">
    <location>
        <begin position="546"/>
        <end position="556"/>
    </location>
</feature>
<dbReference type="PANTHER" id="PTHR12190">
    <property type="entry name" value="A-KINASE ANCHOR PROTEIN AKAP 8"/>
    <property type="match status" value="1"/>
</dbReference>
<dbReference type="Pfam" id="PF04988">
    <property type="entry name" value="AKAP95"/>
    <property type="match status" value="1"/>
</dbReference>
<dbReference type="EMBL" id="JAPFRF010000011">
    <property type="protein sequence ID" value="KAJ7316162.1"/>
    <property type="molecule type" value="Genomic_DNA"/>
</dbReference>
<evidence type="ECO:0000313" key="10">
    <source>
        <dbReference type="EMBL" id="KAJ7316162.1"/>
    </source>
</evidence>
<evidence type="ECO:0000259" key="9">
    <source>
        <dbReference type="PROSITE" id="PS51799"/>
    </source>
</evidence>
<dbReference type="GO" id="GO:0034237">
    <property type="term" value="F:protein kinase A regulatory subunit binding"/>
    <property type="evidence" value="ECO:0007669"/>
    <property type="project" value="TreeGrafter"/>
</dbReference>
<dbReference type="GO" id="GO:0016363">
    <property type="term" value="C:nuclear matrix"/>
    <property type="evidence" value="ECO:0007669"/>
    <property type="project" value="TreeGrafter"/>
</dbReference>
<evidence type="ECO:0000313" key="11">
    <source>
        <dbReference type="Proteomes" id="UP001142489"/>
    </source>
</evidence>
<keyword evidence="3" id="KW-0677">Repeat</keyword>
<feature type="domain" description="C2H2 AKAP95-type" evidence="9">
    <location>
        <begin position="452"/>
        <end position="475"/>
    </location>
</feature>
<feature type="compositionally biased region" description="Basic and acidic residues" evidence="8">
    <location>
        <begin position="271"/>
        <end position="280"/>
    </location>
</feature>
<feature type="compositionally biased region" description="Acidic residues" evidence="8">
    <location>
        <begin position="517"/>
        <end position="531"/>
    </location>
</feature>
<comment type="subcellular location">
    <subcellularLocation>
        <location evidence="1">Nucleus</location>
    </subcellularLocation>
</comment>
<evidence type="ECO:0000256" key="1">
    <source>
        <dbReference type="ARBA" id="ARBA00004123"/>
    </source>
</evidence>
<proteinExistence type="inferred from homology"/>
<comment type="similarity">
    <text evidence="7">Belongs to the AKAP95 family.</text>
</comment>
<evidence type="ECO:0000256" key="4">
    <source>
        <dbReference type="ARBA" id="ARBA00022771"/>
    </source>
</evidence>
<dbReference type="InterPro" id="IPR034736">
    <property type="entry name" value="ZF_C2H2_AKAP95"/>
</dbReference>
<keyword evidence="4 7" id="KW-0863">Zinc-finger</keyword>
<dbReference type="PANTHER" id="PTHR12190:SF4">
    <property type="entry name" value="A-KINASE ANCHOR PROTEIN 8-LIKE"/>
    <property type="match status" value="1"/>
</dbReference>
<dbReference type="Proteomes" id="UP001142489">
    <property type="component" value="Unassembled WGS sequence"/>
</dbReference>
<dbReference type="AlphaFoldDB" id="A0A9Q0XI51"/>
<feature type="compositionally biased region" description="Acidic residues" evidence="8">
    <location>
        <begin position="302"/>
        <end position="311"/>
    </location>
</feature>
<evidence type="ECO:0000256" key="8">
    <source>
        <dbReference type="SAM" id="MobiDB-lite"/>
    </source>
</evidence>
<evidence type="ECO:0000256" key="7">
    <source>
        <dbReference type="PROSITE-ProRule" id="PRU01140"/>
    </source>
</evidence>
<feature type="compositionally biased region" description="Basic and acidic residues" evidence="8">
    <location>
        <begin position="573"/>
        <end position="582"/>
    </location>
</feature>
<evidence type="ECO:0000256" key="6">
    <source>
        <dbReference type="ARBA" id="ARBA00023242"/>
    </source>
</evidence>
<feature type="region of interest" description="Disordered" evidence="8">
    <location>
        <begin position="513"/>
        <end position="625"/>
    </location>
</feature>
<keyword evidence="6" id="KW-0539">Nucleus</keyword>
<feature type="compositionally biased region" description="Acidic residues" evidence="8">
    <location>
        <begin position="282"/>
        <end position="293"/>
    </location>
</feature>
<evidence type="ECO:0000256" key="3">
    <source>
        <dbReference type="ARBA" id="ARBA00022737"/>
    </source>
</evidence>
<evidence type="ECO:0000256" key="5">
    <source>
        <dbReference type="ARBA" id="ARBA00022833"/>
    </source>
</evidence>
<name>A0A9Q0XI51_9SAUR</name>
<dbReference type="InterPro" id="IPR007071">
    <property type="entry name" value="AKAP95"/>
</dbReference>
<feature type="compositionally biased region" description="Basic and acidic residues" evidence="8">
    <location>
        <begin position="132"/>
        <end position="156"/>
    </location>
</feature>
<feature type="region of interest" description="Disordered" evidence="8">
    <location>
        <begin position="252"/>
        <end position="319"/>
    </location>
</feature>
<keyword evidence="5" id="KW-0862">Zinc</keyword>
<keyword evidence="11" id="KW-1185">Reference proteome</keyword>
<feature type="region of interest" description="Disordered" evidence="8">
    <location>
        <begin position="132"/>
        <end position="169"/>
    </location>
</feature>
<sequence>MSYSGYGNWNSGTNRGYEDYSYGYGYGQDNSGNYGYGMATSNSWEMPNSDTDMNYNASTGTSADDVIANFTPHLDMVSHLETDTMQGGHYGSGGDRYDTYESYDSRSSVNDRDMYGSGYDYSEAEHDADSAYEGHYDSSYGNRRDQYHNRGRDNFGHRGQNWSRDGRNNRPMATGYSGRMGGQWNEPPMPMGGRGHGPNRPPSLFSHKLFPDYNTFQGMRGYSGNMRFGGGGMKQRMRRNWKMWDADFKKKRIKNEPIANKRKQTNSSDEPDSKAAKTDGSDNSDSDNEEGPEGEAAKNEGEGEGGEDEEGKGDSEKGTLTIQEEISQIKRKLQAGKKTQERQKKRYRDRMVERIQFVCSLCKYRTFYEDEMSSHLDSKFHKEHFTFVGTKLPQQTAEFLQEYVANKTKKTEERRKAIDDINAVIQQIYKDQDLTQDIGMEHFVKKVEAAHCVACDLFIPMQYGVIQKHLKSMDHNHNRRAMMEQSKKSSLVVARSILNNKLISKKLERYLKGENPFTDDPEEKEEHEEGEAGTSGSVEEGTIEDEGNKAEEEAKSGDGVAEENPVEENPATESKDDGKGEGEEPPGQVEEGWGTSQADPADEQEPKDEERREIIPSEEMEPPDE</sequence>
<organism evidence="10 11">
    <name type="scientific">Phrynocephalus forsythii</name>
    <dbReference type="NCBI Taxonomy" id="171643"/>
    <lineage>
        <taxon>Eukaryota</taxon>
        <taxon>Metazoa</taxon>
        <taxon>Chordata</taxon>
        <taxon>Craniata</taxon>
        <taxon>Vertebrata</taxon>
        <taxon>Euteleostomi</taxon>
        <taxon>Lepidosauria</taxon>
        <taxon>Squamata</taxon>
        <taxon>Bifurcata</taxon>
        <taxon>Unidentata</taxon>
        <taxon>Episquamata</taxon>
        <taxon>Toxicofera</taxon>
        <taxon>Iguania</taxon>
        <taxon>Acrodonta</taxon>
        <taxon>Agamidae</taxon>
        <taxon>Agaminae</taxon>
        <taxon>Phrynocephalus</taxon>
    </lineage>
</organism>
<reference evidence="10" key="1">
    <citation type="journal article" date="2023" name="DNA Res.">
        <title>Chromosome-level genome assembly of Phrynocephalus forsythii using third-generation DNA sequencing and Hi-C analysis.</title>
        <authorList>
            <person name="Qi Y."/>
            <person name="Zhao W."/>
            <person name="Zhao Y."/>
            <person name="Niu C."/>
            <person name="Cao S."/>
            <person name="Zhang Y."/>
        </authorList>
    </citation>
    <scope>NUCLEOTIDE SEQUENCE</scope>
    <source>
        <tissue evidence="10">Muscle</tissue>
    </source>
</reference>
<comment type="caution">
    <text evidence="10">The sequence shown here is derived from an EMBL/GenBank/DDBJ whole genome shotgun (WGS) entry which is preliminary data.</text>
</comment>
<keyword evidence="2" id="KW-0479">Metal-binding</keyword>
<dbReference type="GO" id="GO:0008270">
    <property type="term" value="F:zinc ion binding"/>
    <property type="evidence" value="ECO:0007669"/>
    <property type="project" value="UniProtKB-KW"/>
</dbReference>
<gene>
    <name evidence="10" type="ORF">JRQ81_002324</name>
</gene>
<feature type="compositionally biased region" description="Low complexity" evidence="8">
    <location>
        <begin position="585"/>
        <end position="594"/>
    </location>
</feature>
<feature type="domain" description="C2H2 AKAP95-type" evidence="9">
    <location>
        <begin position="359"/>
        <end position="381"/>
    </location>
</feature>
<feature type="compositionally biased region" description="Acidic residues" evidence="8">
    <location>
        <begin position="616"/>
        <end position="625"/>
    </location>
</feature>
<dbReference type="GO" id="GO:0003677">
    <property type="term" value="F:DNA binding"/>
    <property type="evidence" value="ECO:0007669"/>
    <property type="project" value="InterPro"/>
</dbReference>
<accession>A0A9Q0XI51</accession>